<protein>
    <submittedName>
        <fullName evidence="9">Kinesin-like protein Klp9</fullName>
    </submittedName>
</protein>
<keyword evidence="2 5" id="KW-0547">Nucleotide-binding</keyword>
<dbReference type="HOGENOM" id="CLU_429034_0_0_1"/>
<feature type="domain" description="Kinesin motor" evidence="8">
    <location>
        <begin position="1"/>
        <end position="395"/>
    </location>
</feature>
<dbReference type="GO" id="GO:0008017">
    <property type="term" value="F:microtubule binding"/>
    <property type="evidence" value="ECO:0007669"/>
    <property type="project" value="InterPro"/>
</dbReference>
<feature type="coiled-coil region" evidence="6">
    <location>
        <begin position="424"/>
        <end position="465"/>
    </location>
</feature>
<dbReference type="InterPro" id="IPR027640">
    <property type="entry name" value="Kinesin-like_fam"/>
</dbReference>
<feature type="binding site" evidence="5">
    <location>
        <begin position="97"/>
        <end position="104"/>
    </location>
    <ligand>
        <name>ATP</name>
        <dbReference type="ChEBI" id="CHEBI:30616"/>
    </ligand>
</feature>
<dbReference type="OMA" id="NRHPQKA"/>
<dbReference type="InterPro" id="IPR036961">
    <property type="entry name" value="Kinesin_motor_dom_sf"/>
</dbReference>
<dbReference type="EMBL" id="KE503207">
    <property type="protein sequence ID" value="EPX72482.1"/>
    <property type="molecule type" value="Genomic_DNA"/>
</dbReference>
<dbReference type="AlphaFoldDB" id="S9PWW7"/>
<evidence type="ECO:0000256" key="4">
    <source>
        <dbReference type="ARBA" id="ARBA00023175"/>
    </source>
</evidence>
<evidence type="ECO:0000313" key="10">
    <source>
        <dbReference type="Proteomes" id="UP000016088"/>
    </source>
</evidence>
<dbReference type="GO" id="GO:0005871">
    <property type="term" value="C:kinesin complex"/>
    <property type="evidence" value="ECO:0007669"/>
    <property type="project" value="TreeGrafter"/>
</dbReference>
<feature type="compositionally biased region" description="Low complexity" evidence="7">
    <location>
        <begin position="607"/>
        <end position="621"/>
    </location>
</feature>
<dbReference type="eggNOG" id="KOG0239">
    <property type="taxonomic scope" value="Eukaryota"/>
</dbReference>
<feature type="region of interest" description="Disordered" evidence="7">
    <location>
        <begin position="570"/>
        <end position="636"/>
    </location>
</feature>
<gene>
    <name evidence="9" type="ORF">SOCG_00245</name>
</gene>
<dbReference type="InterPro" id="IPR001752">
    <property type="entry name" value="Kinesin_motor_dom"/>
</dbReference>
<dbReference type="eggNOG" id="KOG0242">
    <property type="taxonomic scope" value="Eukaryota"/>
</dbReference>
<dbReference type="VEuPathDB" id="FungiDB:SOCG_00245"/>
<dbReference type="SUPFAM" id="SSF52540">
    <property type="entry name" value="P-loop containing nucleoside triphosphate hydrolases"/>
    <property type="match status" value="1"/>
</dbReference>
<feature type="compositionally biased region" description="Polar residues" evidence="7">
    <location>
        <begin position="625"/>
        <end position="636"/>
    </location>
</feature>
<dbReference type="PROSITE" id="PS50067">
    <property type="entry name" value="KINESIN_MOTOR_2"/>
    <property type="match status" value="1"/>
</dbReference>
<dbReference type="GO" id="GO:0061805">
    <property type="term" value="P:mitotic spindle elongation (spindle phase three)"/>
    <property type="evidence" value="ECO:0007669"/>
    <property type="project" value="EnsemblFungi"/>
</dbReference>
<dbReference type="Gene3D" id="3.40.850.10">
    <property type="entry name" value="Kinesin motor domain"/>
    <property type="match status" value="1"/>
</dbReference>
<dbReference type="PANTHER" id="PTHR24115">
    <property type="entry name" value="KINESIN-RELATED"/>
    <property type="match status" value="1"/>
</dbReference>
<evidence type="ECO:0000313" key="9">
    <source>
        <dbReference type="EMBL" id="EPX72482.1"/>
    </source>
</evidence>
<dbReference type="GO" id="GO:0005654">
    <property type="term" value="C:nucleoplasm"/>
    <property type="evidence" value="ECO:0007669"/>
    <property type="project" value="EnsemblFungi"/>
</dbReference>
<dbReference type="GO" id="GO:1990295">
    <property type="term" value="C:post-anaphase microtubule array"/>
    <property type="evidence" value="ECO:0007669"/>
    <property type="project" value="EnsemblFungi"/>
</dbReference>
<keyword evidence="4 5" id="KW-0505">Motor protein</keyword>
<dbReference type="GO" id="GO:1990758">
    <property type="term" value="P:mitotic sister chromatid biorientation"/>
    <property type="evidence" value="ECO:0007669"/>
    <property type="project" value="EnsemblFungi"/>
</dbReference>
<accession>S9PWW7</accession>
<dbReference type="GO" id="GO:0016887">
    <property type="term" value="F:ATP hydrolysis activity"/>
    <property type="evidence" value="ECO:0007669"/>
    <property type="project" value="TreeGrafter"/>
</dbReference>
<evidence type="ECO:0000256" key="1">
    <source>
        <dbReference type="ARBA" id="ARBA00022701"/>
    </source>
</evidence>
<dbReference type="GeneID" id="25029229"/>
<dbReference type="GO" id="GO:0008574">
    <property type="term" value="F:plus-end-directed microtubule motor activity"/>
    <property type="evidence" value="ECO:0007669"/>
    <property type="project" value="EnsemblFungi"/>
</dbReference>
<dbReference type="PANTHER" id="PTHR24115:SF1008">
    <property type="entry name" value="KINESIN-LIKE PROTEIN SUBITO"/>
    <property type="match status" value="1"/>
</dbReference>
<dbReference type="Pfam" id="PF00225">
    <property type="entry name" value="Kinesin"/>
    <property type="match status" value="1"/>
</dbReference>
<dbReference type="GO" id="GO:0005874">
    <property type="term" value="C:microtubule"/>
    <property type="evidence" value="ECO:0007669"/>
    <property type="project" value="UniProtKB-KW"/>
</dbReference>
<dbReference type="Proteomes" id="UP000016088">
    <property type="component" value="Unassembled WGS sequence"/>
</dbReference>
<evidence type="ECO:0000256" key="6">
    <source>
        <dbReference type="SAM" id="Coils"/>
    </source>
</evidence>
<keyword evidence="6" id="KW-0175">Coiled coil</keyword>
<dbReference type="GO" id="GO:0005524">
    <property type="term" value="F:ATP binding"/>
    <property type="evidence" value="ECO:0007669"/>
    <property type="project" value="UniProtKB-UniRule"/>
</dbReference>
<evidence type="ECO:0000256" key="7">
    <source>
        <dbReference type="SAM" id="MobiDB-lite"/>
    </source>
</evidence>
<dbReference type="RefSeq" id="XP_013018119.1">
    <property type="nucleotide sequence ID" value="XM_013162665.1"/>
</dbReference>
<evidence type="ECO:0000259" key="8">
    <source>
        <dbReference type="PROSITE" id="PS50067"/>
    </source>
</evidence>
<name>S9PWW7_SCHOY</name>
<keyword evidence="3 5" id="KW-0067">ATP-binding</keyword>
<sequence>MIQTFLRVKKAPPQSEDDDASQTYGFVTILNDDDVVLVSPEDSHAFRVSKSKTSEKTSFSKVFSPTCSQWDVFASICAPLLSQSLFHMNDALLFTLGVSGAGKTYTLFGPQSHPGVVYLALDALFYNIRGREASFPVVESLRSKLDKSKVLEGSKYLKHDSPHPIQLPPPDAYASLFPQKPDPSFQYAIYLCFPEIYNDRIFDLLEKPSFFGHRHALSLKKSSSSDKKSVAGIQKVFLANPQEAFQLVHKVLQLRKSTSTKANSVSSRSHLVVSIELFRLQSAKNHIESCQLDLVDLAGSERTRSAETSGLLLREGASINKSLLTLGQCLEALRRKHDGRQHIIPFRQSKLTELLFHSGHLSGTAKTCMLVNIDPLGSFDENAQVMRYSANAREIIPSQSPSYTDNFMSPSLNHSASQSKSISSEAIQVQNEQLLRENDCLRQLLADADAEMVNLEYQIREQMTREMEERVSQVEQTFLNRMLEETAQGIEYTDQKIEKMGEWVRRLQQGNKEKDECITHLEGIIEQLQEENNDEQKPALQDTSNLHYIDNNRRSSRKLHYEDKQAIEEAHNLHTKRKLWPEPTLLQSSETDEEEGKPETNPKKKSPSPLKPLSPSRRPPLAKMYSQTGDVDINQL</sequence>
<dbReference type="PRINTS" id="PR00380">
    <property type="entry name" value="KINESINHEAVY"/>
</dbReference>
<dbReference type="InterPro" id="IPR027417">
    <property type="entry name" value="P-loop_NTPase"/>
</dbReference>
<proteinExistence type="inferred from homology"/>
<reference evidence="9 10" key="1">
    <citation type="journal article" date="2011" name="Science">
        <title>Comparative functional genomics of the fission yeasts.</title>
        <authorList>
            <person name="Rhind N."/>
            <person name="Chen Z."/>
            <person name="Yassour M."/>
            <person name="Thompson D.A."/>
            <person name="Haas B.J."/>
            <person name="Habib N."/>
            <person name="Wapinski I."/>
            <person name="Roy S."/>
            <person name="Lin M.F."/>
            <person name="Heiman D.I."/>
            <person name="Young S.K."/>
            <person name="Furuya K."/>
            <person name="Guo Y."/>
            <person name="Pidoux A."/>
            <person name="Chen H.M."/>
            <person name="Robbertse B."/>
            <person name="Goldberg J.M."/>
            <person name="Aoki K."/>
            <person name="Bayne E.H."/>
            <person name="Berlin A.M."/>
            <person name="Desjardins C.A."/>
            <person name="Dobbs E."/>
            <person name="Dukaj L."/>
            <person name="Fan L."/>
            <person name="FitzGerald M.G."/>
            <person name="French C."/>
            <person name="Gujja S."/>
            <person name="Hansen K."/>
            <person name="Keifenheim D."/>
            <person name="Levin J.Z."/>
            <person name="Mosher R.A."/>
            <person name="Mueller C.A."/>
            <person name="Pfiffner J."/>
            <person name="Priest M."/>
            <person name="Russ C."/>
            <person name="Smialowska A."/>
            <person name="Swoboda P."/>
            <person name="Sykes S.M."/>
            <person name="Vaughn M."/>
            <person name="Vengrova S."/>
            <person name="Yoder R."/>
            <person name="Zeng Q."/>
            <person name="Allshire R."/>
            <person name="Baulcombe D."/>
            <person name="Birren B.W."/>
            <person name="Brown W."/>
            <person name="Ekwall K."/>
            <person name="Kellis M."/>
            <person name="Leatherwood J."/>
            <person name="Levin H."/>
            <person name="Margalit H."/>
            <person name="Martienssen R."/>
            <person name="Nieduszynski C.A."/>
            <person name="Spatafora J.W."/>
            <person name="Friedman N."/>
            <person name="Dalgaard J.Z."/>
            <person name="Baumann P."/>
            <person name="Niki H."/>
            <person name="Regev A."/>
            <person name="Nusbaum C."/>
        </authorList>
    </citation>
    <scope>NUCLEOTIDE SEQUENCE [LARGE SCALE GENOMIC DNA]</scope>
    <source>
        <strain evidence="10">yFS286</strain>
    </source>
</reference>
<keyword evidence="10" id="KW-1185">Reference proteome</keyword>
<evidence type="ECO:0000256" key="2">
    <source>
        <dbReference type="ARBA" id="ARBA00022741"/>
    </source>
</evidence>
<comment type="similarity">
    <text evidence="5">Belongs to the TRAFAC class myosin-kinesin ATPase superfamily. Kinesin family.</text>
</comment>
<organism evidence="9 10">
    <name type="scientific">Schizosaccharomyces octosporus (strain yFS286)</name>
    <name type="common">Fission yeast</name>
    <name type="synonym">Octosporomyces octosporus</name>
    <dbReference type="NCBI Taxonomy" id="483514"/>
    <lineage>
        <taxon>Eukaryota</taxon>
        <taxon>Fungi</taxon>
        <taxon>Dikarya</taxon>
        <taxon>Ascomycota</taxon>
        <taxon>Taphrinomycotina</taxon>
        <taxon>Schizosaccharomycetes</taxon>
        <taxon>Schizosaccharomycetales</taxon>
        <taxon>Schizosaccharomycetaceae</taxon>
        <taxon>Schizosaccharomyces</taxon>
    </lineage>
</organism>
<dbReference type="SMART" id="SM00129">
    <property type="entry name" value="KISc"/>
    <property type="match status" value="1"/>
</dbReference>
<evidence type="ECO:0000256" key="3">
    <source>
        <dbReference type="ARBA" id="ARBA00022840"/>
    </source>
</evidence>
<keyword evidence="1" id="KW-0493">Microtubule</keyword>
<dbReference type="GO" id="GO:0007018">
    <property type="term" value="P:microtubule-based movement"/>
    <property type="evidence" value="ECO:0007669"/>
    <property type="project" value="InterPro"/>
</dbReference>
<dbReference type="GO" id="GO:1990023">
    <property type="term" value="C:mitotic spindle midzone"/>
    <property type="evidence" value="ECO:0007669"/>
    <property type="project" value="EnsemblFungi"/>
</dbReference>
<feature type="region of interest" description="Disordered" evidence="7">
    <location>
        <begin position="530"/>
        <end position="557"/>
    </location>
</feature>
<dbReference type="OrthoDB" id="123929at2759"/>
<evidence type="ECO:0000256" key="5">
    <source>
        <dbReference type="PROSITE-ProRule" id="PRU00283"/>
    </source>
</evidence>